<feature type="transmembrane region" description="Helical" evidence="7">
    <location>
        <begin position="285"/>
        <end position="303"/>
    </location>
</feature>
<feature type="transmembrane region" description="Helical" evidence="7">
    <location>
        <begin position="92"/>
        <end position="112"/>
    </location>
</feature>
<keyword evidence="3" id="KW-1003">Cell membrane</keyword>
<dbReference type="EMBL" id="UNRR01000011">
    <property type="protein sequence ID" value="SYZ78054.1"/>
    <property type="molecule type" value="Genomic_DNA"/>
</dbReference>
<feature type="domain" description="EamA" evidence="8">
    <location>
        <begin position="168"/>
        <end position="301"/>
    </location>
</feature>
<dbReference type="InterPro" id="IPR000620">
    <property type="entry name" value="EamA_dom"/>
</dbReference>
<evidence type="ECO:0000256" key="4">
    <source>
        <dbReference type="ARBA" id="ARBA00022692"/>
    </source>
</evidence>
<feature type="transmembrane region" description="Helical" evidence="7">
    <location>
        <begin position="58"/>
        <end position="80"/>
    </location>
</feature>
<comment type="similarity">
    <text evidence="2">Belongs to the EamA transporter family.</text>
</comment>
<organism evidence="9 10">
    <name type="scientific">Trichococcus shcherbakoviae</name>
    <dbReference type="NCBI Taxonomy" id="2094020"/>
    <lineage>
        <taxon>Bacteria</taxon>
        <taxon>Bacillati</taxon>
        <taxon>Bacillota</taxon>
        <taxon>Bacilli</taxon>
        <taxon>Lactobacillales</taxon>
        <taxon>Carnobacteriaceae</taxon>
        <taxon>Trichococcus</taxon>
    </lineage>
</organism>
<dbReference type="GO" id="GO:0005886">
    <property type="term" value="C:plasma membrane"/>
    <property type="evidence" value="ECO:0007669"/>
    <property type="project" value="UniProtKB-SubCell"/>
</dbReference>
<evidence type="ECO:0000256" key="5">
    <source>
        <dbReference type="ARBA" id="ARBA00022989"/>
    </source>
</evidence>
<reference evidence="10" key="1">
    <citation type="submission" date="2018-05" db="EMBL/GenBank/DDBJ databases">
        <authorList>
            <person name="Strepis N."/>
        </authorList>
    </citation>
    <scope>NUCLEOTIDE SEQUENCE [LARGE SCALE GENOMIC DNA]</scope>
</reference>
<dbReference type="Pfam" id="PF00892">
    <property type="entry name" value="EamA"/>
    <property type="match status" value="2"/>
</dbReference>
<dbReference type="Proteomes" id="UP000262072">
    <property type="component" value="Unassembled WGS sequence"/>
</dbReference>
<evidence type="ECO:0000259" key="8">
    <source>
        <dbReference type="Pfam" id="PF00892"/>
    </source>
</evidence>
<evidence type="ECO:0000256" key="2">
    <source>
        <dbReference type="ARBA" id="ARBA00007362"/>
    </source>
</evidence>
<evidence type="ECO:0000256" key="1">
    <source>
        <dbReference type="ARBA" id="ARBA00004651"/>
    </source>
</evidence>
<comment type="subcellular location">
    <subcellularLocation>
        <location evidence="1">Cell membrane</location>
        <topology evidence="1">Multi-pass membrane protein</topology>
    </subcellularLocation>
</comment>
<feature type="transmembrane region" description="Helical" evidence="7">
    <location>
        <begin position="32"/>
        <end position="52"/>
    </location>
</feature>
<protein>
    <recommendedName>
        <fullName evidence="8">EamA domain-containing protein</fullName>
    </recommendedName>
</protein>
<dbReference type="SUPFAM" id="SSF103481">
    <property type="entry name" value="Multidrug resistance efflux transporter EmrE"/>
    <property type="match status" value="2"/>
</dbReference>
<evidence type="ECO:0000256" key="6">
    <source>
        <dbReference type="ARBA" id="ARBA00023136"/>
    </source>
</evidence>
<name>A0A383TEG1_9LACT</name>
<feature type="transmembrane region" description="Helical" evidence="7">
    <location>
        <begin position="260"/>
        <end position="279"/>
    </location>
</feature>
<dbReference type="PANTHER" id="PTHR42920:SF5">
    <property type="entry name" value="EAMA DOMAIN-CONTAINING PROTEIN"/>
    <property type="match status" value="1"/>
</dbReference>
<evidence type="ECO:0000313" key="9">
    <source>
        <dbReference type="EMBL" id="SYZ78054.1"/>
    </source>
</evidence>
<gene>
    <name evidence="9" type="ORF">TART1_0825</name>
</gene>
<keyword evidence="5 7" id="KW-1133">Transmembrane helix</keyword>
<evidence type="ECO:0000256" key="3">
    <source>
        <dbReference type="ARBA" id="ARBA00022475"/>
    </source>
</evidence>
<evidence type="ECO:0000313" key="10">
    <source>
        <dbReference type="Proteomes" id="UP000262072"/>
    </source>
</evidence>
<proteinExistence type="inferred from homology"/>
<feature type="domain" description="EamA" evidence="8">
    <location>
        <begin position="29"/>
        <end position="159"/>
    </location>
</feature>
<dbReference type="InterPro" id="IPR051258">
    <property type="entry name" value="Diverse_Substrate_Transporter"/>
</dbReference>
<feature type="transmembrane region" description="Helical" evidence="7">
    <location>
        <begin position="166"/>
        <end position="185"/>
    </location>
</feature>
<keyword evidence="4 7" id="KW-0812">Transmembrane</keyword>
<sequence length="320" mass="34764">MPGLFISIKPIGQASLFIERGSYMTDRRKGQIGLIFVTMIWGSGFVVSAISLEYFSPYQILTMRFLLAFILMGAIFFGQLKHATKKTYLKGIGLGTILYLAFLFQTVGLVYTTPSKNAFLTAFNVVLVPFIGALFFRRKVTAPAIVGALLSIGGIAVISLTDFHSVNFGDMLTLVCALLFALQIIFTNRFVLGENIYALTTIQMGTAALLGVLVSLARGEFLFPAAAEGYFSIIYLGTVSTMLGFLIQTASQQFTKETETAIILSLEAVFGMVASALFLKEEITLRMLIGAALILAGVLVVELKPKTVRTDQNAIPDAQD</sequence>
<feature type="transmembrane region" description="Helical" evidence="7">
    <location>
        <begin position="229"/>
        <end position="248"/>
    </location>
</feature>
<accession>A0A383TEG1</accession>
<evidence type="ECO:0000256" key="7">
    <source>
        <dbReference type="SAM" id="Phobius"/>
    </source>
</evidence>
<feature type="transmembrane region" description="Helical" evidence="7">
    <location>
        <begin position="197"/>
        <end position="217"/>
    </location>
</feature>
<feature type="transmembrane region" description="Helical" evidence="7">
    <location>
        <begin position="143"/>
        <end position="160"/>
    </location>
</feature>
<dbReference type="InterPro" id="IPR037185">
    <property type="entry name" value="EmrE-like"/>
</dbReference>
<keyword evidence="6 7" id="KW-0472">Membrane</keyword>
<feature type="transmembrane region" description="Helical" evidence="7">
    <location>
        <begin position="118"/>
        <end position="136"/>
    </location>
</feature>
<dbReference type="AlphaFoldDB" id="A0A383TEG1"/>
<dbReference type="PANTHER" id="PTHR42920">
    <property type="entry name" value="OS03G0707200 PROTEIN-RELATED"/>
    <property type="match status" value="1"/>
</dbReference>